<proteinExistence type="predicted"/>
<sequence>MPKYGGPSDECLVEWTGPETGSFIENDNNPDPDNVNKWQVLDVPGDYNFTIRECPTGAPGSCTDVNDFSLITVNAIDPDTNPGSIWVSYRPRSAGPWAPSLRVSGYAPNGTTKVRIYVRDENNAGVVPPLSMQLADFNSETKYYTKNFGLLGVYNSNPQILNVQAQFVDANSESARVVVEALLADYQQSQIDQLEADVYDLNTEINNQDARITTLEQQVA</sequence>
<accession>A0A8T5GDW9</accession>
<evidence type="ECO:0000313" key="2">
    <source>
        <dbReference type="Proteomes" id="UP000722459"/>
    </source>
</evidence>
<feature type="non-terminal residue" evidence="1">
    <location>
        <position position="220"/>
    </location>
</feature>
<name>A0A8T5GDW9_9ARCH</name>
<reference evidence="1" key="1">
    <citation type="journal article" date="2021" name="ISME J.">
        <title>Mercury methylation by metabolically versatile and cosmopolitan marine bacteria.</title>
        <authorList>
            <person name="Lin H."/>
            <person name="Ascher D.B."/>
            <person name="Myung Y."/>
            <person name="Lamborg C.H."/>
            <person name="Hallam S.J."/>
            <person name="Gionfriddo C.M."/>
            <person name="Holt K.E."/>
            <person name="Moreau J.W."/>
        </authorList>
    </citation>
    <scope>NUCLEOTIDE SEQUENCE</scope>
    <source>
        <strain evidence="1">SI075_bin30</strain>
    </source>
</reference>
<comment type="caution">
    <text evidence="1">The sequence shown here is derived from an EMBL/GenBank/DDBJ whole genome shotgun (WGS) entry which is preliminary data.</text>
</comment>
<dbReference type="AlphaFoldDB" id="A0A8T5GDW9"/>
<dbReference type="Proteomes" id="UP000722459">
    <property type="component" value="Unassembled WGS sequence"/>
</dbReference>
<gene>
    <name evidence="1" type="ORF">HON47_01480</name>
</gene>
<evidence type="ECO:0000313" key="1">
    <source>
        <dbReference type="EMBL" id="MBT4870223.1"/>
    </source>
</evidence>
<organism evidence="1 2">
    <name type="scientific">Candidatus Iainarchaeum sp</name>
    <dbReference type="NCBI Taxonomy" id="3101447"/>
    <lineage>
        <taxon>Archaea</taxon>
        <taxon>Candidatus Iainarchaeota</taxon>
        <taxon>Candidatus Iainarchaeia</taxon>
        <taxon>Candidatus Iainarchaeales</taxon>
        <taxon>Candidatus Iainarchaeaceae</taxon>
        <taxon>Candidatus Iainarchaeum</taxon>
    </lineage>
</organism>
<protein>
    <submittedName>
        <fullName evidence="1">Uncharacterized protein</fullName>
    </submittedName>
</protein>
<dbReference type="EMBL" id="JABJNZ010000021">
    <property type="protein sequence ID" value="MBT4870223.1"/>
    <property type="molecule type" value="Genomic_DNA"/>
</dbReference>